<sequence>MDERLAIKTIFNSWTGMSITVVLSLASAVTSALVIYLILRSEKKLSQSVFHRIFFGISVADIIHYLSMATSTLPMPTDMIYTDYQGLILGNDLTCAIQGNLVAFGAFAGFAYNAMLAVYYLCSINYDIHDEVFRRRFEPILHCICICISISSTITGNFGNGYHPSPTSLSWCGFTKYPYWCEGDTCINFGRTMSSNFVATINKLTIRIGSLILCLSSIVIISSMIAIAWKVRKEEKYITRNMDNASRRHSILIQTHILTEKKVVFGQAIAYSIVNVLGFSMVALPQLIRILNGKNILPVWWQVSYLILRPLQGSLNSAIFIYHKAHGLQRVDDGLEFCVAFRMALTGKEGRERLIADTTLLRRQEMLDRLPVIGDASPSSASVSGASHLPEPAVPTNFDRFEVSIGATTPAEKELELHLQASSEDEEAHIPQVLLPRAALTESSQDLSGFSTTEANESSPLERSSGGKWYATA</sequence>
<feature type="transmembrane region" description="Helical" evidence="6">
    <location>
        <begin position="204"/>
        <end position="229"/>
    </location>
</feature>
<keyword evidence="2 6" id="KW-0812">Transmembrane</keyword>
<dbReference type="GO" id="GO:0005886">
    <property type="term" value="C:plasma membrane"/>
    <property type="evidence" value="ECO:0007669"/>
    <property type="project" value="TreeGrafter"/>
</dbReference>
<gene>
    <name evidence="7" type="ORF">CDEB00056_LOCUS21441</name>
</gene>
<feature type="transmembrane region" description="Helical" evidence="6">
    <location>
        <begin position="101"/>
        <end position="120"/>
    </location>
</feature>
<feature type="region of interest" description="Disordered" evidence="5">
    <location>
        <begin position="444"/>
        <end position="473"/>
    </location>
</feature>
<organism evidence="7">
    <name type="scientific">Chaetoceros debilis</name>
    <dbReference type="NCBI Taxonomy" id="122233"/>
    <lineage>
        <taxon>Eukaryota</taxon>
        <taxon>Sar</taxon>
        <taxon>Stramenopiles</taxon>
        <taxon>Ochrophyta</taxon>
        <taxon>Bacillariophyta</taxon>
        <taxon>Coscinodiscophyceae</taxon>
        <taxon>Chaetocerotophycidae</taxon>
        <taxon>Chaetocerotales</taxon>
        <taxon>Chaetocerotaceae</taxon>
        <taxon>Chaetoceros</taxon>
    </lineage>
</organism>
<evidence type="ECO:0000256" key="3">
    <source>
        <dbReference type="ARBA" id="ARBA00022989"/>
    </source>
</evidence>
<reference evidence="7" key="1">
    <citation type="submission" date="2021-01" db="EMBL/GenBank/DDBJ databases">
        <authorList>
            <person name="Corre E."/>
            <person name="Pelletier E."/>
            <person name="Niang G."/>
            <person name="Scheremetjew M."/>
            <person name="Finn R."/>
            <person name="Kale V."/>
            <person name="Holt S."/>
            <person name="Cochrane G."/>
            <person name="Meng A."/>
            <person name="Brown T."/>
            <person name="Cohen L."/>
        </authorList>
    </citation>
    <scope>NUCLEOTIDE SEQUENCE</scope>
    <source>
        <strain evidence="7">MM31A-1</strain>
    </source>
</reference>
<dbReference type="EMBL" id="HBIO01027951">
    <property type="protein sequence ID" value="CAE0476588.1"/>
    <property type="molecule type" value="Transcribed_RNA"/>
</dbReference>
<name>A0A7S3QG52_9STRA</name>
<comment type="subcellular location">
    <subcellularLocation>
        <location evidence="1">Membrane</location>
        <topology evidence="1">Multi-pass membrane protein</topology>
    </subcellularLocation>
</comment>
<evidence type="ECO:0000256" key="1">
    <source>
        <dbReference type="ARBA" id="ARBA00004141"/>
    </source>
</evidence>
<dbReference type="GO" id="GO:0004930">
    <property type="term" value="F:G protein-coupled receptor activity"/>
    <property type="evidence" value="ECO:0007669"/>
    <property type="project" value="TreeGrafter"/>
</dbReference>
<feature type="compositionally biased region" description="Polar residues" evidence="5">
    <location>
        <begin position="444"/>
        <end position="462"/>
    </location>
</feature>
<dbReference type="SUPFAM" id="SSF81321">
    <property type="entry name" value="Family A G protein-coupled receptor-like"/>
    <property type="match status" value="1"/>
</dbReference>
<protein>
    <recommendedName>
        <fullName evidence="8">G-protein coupled receptors family 1 profile domain-containing protein</fullName>
    </recommendedName>
</protein>
<keyword evidence="3 6" id="KW-1133">Transmembrane helix</keyword>
<accession>A0A7S3QG52</accession>
<dbReference type="GO" id="GO:0007189">
    <property type="term" value="P:adenylate cyclase-activating G protein-coupled receptor signaling pathway"/>
    <property type="evidence" value="ECO:0007669"/>
    <property type="project" value="TreeGrafter"/>
</dbReference>
<feature type="transmembrane region" description="Helical" evidence="6">
    <location>
        <begin position="49"/>
        <end position="67"/>
    </location>
</feature>
<feature type="transmembrane region" description="Helical" evidence="6">
    <location>
        <begin position="140"/>
        <end position="159"/>
    </location>
</feature>
<evidence type="ECO:0000256" key="6">
    <source>
        <dbReference type="SAM" id="Phobius"/>
    </source>
</evidence>
<evidence type="ECO:0000256" key="5">
    <source>
        <dbReference type="SAM" id="MobiDB-lite"/>
    </source>
</evidence>
<evidence type="ECO:0000313" key="7">
    <source>
        <dbReference type="EMBL" id="CAE0476588.1"/>
    </source>
</evidence>
<dbReference type="PANTHER" id="PTHR23112">
    <property type="entry name" value="G PROTEIN-COUPLED RECEPTOR 157-RELATED"/>
    <property type="match status" value="1"/>
</dbReference>
<evidence type="ECO:0008006" key="8">
    <source>
        <dbReference type="Google" id="ProtNLM"/>
    </source>
</evidence>
<dbReference type="AlphaFoldDB" id="A0A7S3QG52"/>
<dbReference type="PANTHER" id="PTHR23112:SF0">
    <property type="entry name" value="TRANSMEMBRANE PROTEIN 116"/>
    <property type="match status" value="1"/>
</dbReference>
<proteinExistence type="predicted"/>
<evidence type="ECO:0000256" key="2">
    <source>
        <dbReference type="ARBA" id="ARBA00022692"/>
    </source>
</evidence>
<evidence type="ECO:0000256" key="4">
    <source>
        <dbReference type="ARBA" id="ARBA00023136"/>
    </source>
</evidence>
<keyword evidence="4 6" id="KW-0472">Membrane</keyword>
<feature type="transmembrane region" description="Helical" evidence="6">
    <location>
        <begin position="14"/>
        <end position="37"/>
    </location>
</feature>
<feature type="transmembrane region" description="Helical" evidence="6">
    <location>
        <begin position="268"/>
        <end position="288"/>
    </location>
</feature>